<reference evidence="2" key="1">
    <citation type="submission" date="2023-08" db="EMBL/GenBank/DDBJ databases">
        <authorList>
            <person name="Chen Y."/>
            <person name="Shah S."/>
            <person name="Dougan E. K."/>
            <person name="Thang M."/>
            <person name="Chan C."/>
        </authorList>
    </citation>
    <scope>NUCLEOTIDE SEQUENCE</scope>
</reference>
<gene>
    <name evidence="2" type="ORF">EVOR1521_LOCUS20167</name>
</gene>
<protein>
    <submittedName>
        <fullName evidence="2">Uncharacterized protein</fullName>
    </submittedName>
</protein>
<feature type="compositionally biased region" description="Gly residues" evidence="1">
    <location>
        <begin position="1"/>
        <end position="10"/>
    </location>
</feature>
<evidence type="ECO:0000313" key="3">
    <source>
        <dbReference type="Proteomes" id="UP001178507"/>
    </source>
</evidence>
<name>A0AA36IYK8_9DINO</name>
<feature type="region of interest" description="Disordered" evidence="1">
    <location>
        <begin position="1"/>
        <end position="39"/>
    </location>
</feature>
<dbReference type="Proteomes" id="UP001178507">
    <property type="component" value="Unassembled WGS sequence"/>
</dbReference>
<dbReference type="EMBL" id="CAUJNA010003210">
    <property type="protein sequence ID" value="CAJ1395832.1"/>
    <property type="molecule type" value="Genomic_DNA"/>
</dbReference>
<keyword evidence="3" id="KW-1185">Reference proteome</keyword>
<evidence type="ECO:0000313" key="2">
    <source>
        <dbReference type="EMBL" id="CAJ1395832.1"/>
    </source>
</evidence>
<sequence>MPMGGMGMGSMGPVPPAEMENLAGPLHTRPRPPLQPSRDELDALSLAAHARVRAREDAKMSQLQVMEALRSVSQAQDAAEKATLSARKAQEIRSSVQEVRNESDRVYLGLGIPKIGKFFDGTKM</sequence>
<proteinExistence type="predicted"/>
<organism evidence="2 3">
    <name type="scientific">Effrenium voratum</name>
    <dbReference type="NCBI Taxonomy" id="2562239"/>
    <lineage>
        <taxon>Eukaryota</taxon>
        <taxon>Sar</taxon>
        <taxon>Alveolata</taxon>
        <taxon>Dinophyceae</taxon>
        <taxon>Suessiales</taxon>
        <taxon>Symbiodiniaceae</taxon>
        <taxon>Effrenium</taxon>
    </lineage>
</organism>
<accession>A0AA36IYK8</accession>
<dbReference type="AlphaFoldDB" id="A0AA36IYK8"/>
<evidence type="ECO:0000256" key="1">
    <source>
        <dbReference type="SAM" id="MobiDB-lite"/>
    </source>
</evidence>
<comment type="caution">
    <text evidence="2">The sequence shown here is derived from an EMBL/GenBank/DDBJ whole genome shotgun (WGS) entry which is preliminary data.</text>
</comment>